<gene>
    <name evidence="2" type="ORF">AJAP_42450</name>
</gene>
<proteinExistence type="predicted"/>
<keyword evidence="2" id="KW-0614">Plasmid</keyword>
<name>A0A075VAA7_9PSEU</name>
<dbReference type="HOGENOM" id="CLU_2285515_0_0_11"/>
<dbReference type="EMBL" id="CP008954">
    <property type="protein sequence ID" value="AIG81261.1"/>
    <property type="molecule type" value="Genomic_DNA"/>
</dbReference>
<accession>A0A075VAA7</accession>
<sequence>MTCMSPSYSPAPRSSPVRSPSPARSSSSPRQPGRMRPRPRPPDNGDDVLADADVEEFMELLLLALDSPEIRAKLREVFPAAAAPIRAATPPARGGGARRGR</sequence>
<organism evidence="2 3">
    <name type="scientific">Amycolatopsis japonica</name>
    <dbReference type="NCBI Taxonomy" id="208439"/>
    <lineage>
        <taxon>Bacteria</taxon>
        <taxon>Bacillati</taxon>
        <taxon>Actinomycetota</taxon>
        <taxon>Actinomycetes</taxon>
        <taxon>Pseudonocardiales</taxon>
        <taxon>Pseudonocardiaceae</taxon>
        <taxon>Amycolatopsis</taxon>
        <taxon>Amycolatopsis japonica group</taxon>
    </lineage>
</organism>
<dbReference type="AlphaFoldDB" id="A0A075VAA7"/>
<feature type="compositionally biased region" description="Low complexity" evidence="1">
    <location>
        <begin position="1"/>
        <end position="32"/>
    </location>
</feature>
<dbReference type="KEGG" id="aja:AJAP_42450"/>
<protein>
    <submittedName>
        <fullName evidence="2">Uncharacterized protein</fullName>
    </submittedName>
</protein>
<reference evidence="2 3" key="1">
    <citation type="journal article" date="2014" name="J. Biotechnol.">
        <title>Complete genome sequence of the actinobacterium Amycolatopsis japonica MG417-CF17(T) (=DSM 44213T) producing (S,S)-N,N'-ethylenediaminedisuccinic acid.</title>
        <authorList>
            <person name="Stegmann E."/>
            <person name="Albersmeier A."/>
            <person name="Spohn M."/>
            <person name="Gert H."/>
            <person name="Weber T."/>
            <person name="Wohlleben W."/>
            <person name="Kalinowski J."/>
            <person name="Ruckert C."/>
        </authorList>
    </citation>
    <scope>NUCLEOTIDE SEQUENCE [LARGE SCALE GENOMIC DNA]</scope>
    <source>
        <strain evidence="3">MG417-CF17 (DSM 44213)</strain>
        <plasmid evidence="2">pAmyja1</plasmid>
    </source>
</reference>
<keyword evidence="3" id="KW-1185">Reference proteome</keyword>
<evidence type="ECO:0000313" key="2">
    <source>
        <dbReference type="EMBL" id="AIG81261.1"/>
    </source>
</evidence>
<feature type="region of interest" description="Disordered" evidence="1">
    <location>
        <begin position="1"/>
        <end position="48"/>
    </location>
</feature>
<dbReference type="Proteomes" id="UP000028492">
    <property type="component" value="Plasmid pAmyja1"/>
</dbReference>
<evidence type="ECO:0000313" key="3">
    <source>
        <dbReference type="Proteomes" id="UP000028492"/>
    </source>
</evidence>
<evidence type="ECO:0000256" key="1">
    <source>
        <dbReference type="SAM" id="MobiDB-lite"/>
    </source>
</evidence>
<geneLocation type="plasmid" evidence="2 3">
    <name>pAmyja1</name>
</geneLocation>